<protein>
    <submittedName>
        <fullName evidence="2">Uncharacterized protein</fullName>
    </submittedName>
</protein>
<evidence type="ECO:0000313" key="3">
    <source>
        <dbReference type="Proteomes" id="UP000325797"/>
    </source>
</evidence>
<accession>A0A5J6N2Z5</accession>
<evidence type="ECO:0000256" key="1">
    <source>
        <dbReference type="SAM" id="Phobius"/>
    </source>
</evidence>
<organism evidence="2 3">
    <name type="scientific">Hypericibacter adhaerens</name>
    <dbReference type="NCBI Taxonomy" id="2602016"/>
    <lineage>
        <taxon>Bacteria</taxon>
        <taxon>Pseudomonadati</taxon>
        <taxon>Pseudomonadota</taxon>
        <taxon>Alphaproteobacteria</taxon>
        <taxon>Rhodospirillales</taxon>
        <taxon>Dongiaceae</taxon>
        <taxon>Hypericibacter</taxon>
    </lineage>
</organism>
<keyword evidence="3" id="KW-1185">Reference proteome</keyword>
<sequence length="61" mass="6614">MMHLDLALLALDDQYKDDDQHARLRSDLEAMLWSDEPSLGSVLAVGAAFVLAGLLWAVSSA</sequence>
<keyword evidence="1" id="KW-1133">Transmembrane helix</keyword>
<dbReference type="EMBL" id="CP042582">
    <property type="protein sequence ID" value="QEX22960.1"/>
    <property type="molecule type" value="Genomic_DNA"/>
</dbReference>
<dbReference type="KEGG" id="hadh:FRZ61_28940"/>
<name>A0A5J6N2Z5_9PROT</name>
<feature type="transmembrane region" description="Helical" evidence="1">
    <location>
        <begin position="38"/>
        <end position="58"/>
    </location>
</feature>
<dbReference type="AlphaFoldDB" id="A0A5J6N2Z5"/>
<dbReference type="RefSeq" id="WP_151118397.1">
    <property type="nucleotide sequence ID" value="NZ_CP042582.1"/>
</dbReference>
<keyword evidence="1" id="KW-0472">Membrane</keyword>
<dbReference type="Proteomes" id="UP000325797">
    <property type="component" value="Chromosome"/>
</dbReference>
<evidence type="ECO:0000313" key="2">
    <source>
        <dbReference type="EMBL" id="QEX22960.1"/>
    </source>
</evidence>
<keyword evidence="1" id="KW-0812">Transmembrane</keyword>
<proteinExistence type="predicted"/>
<gene>
    <name evidence="2" type="ORF">FRZ61_28940</name>
</gene>
<reference evidence="2 3" key="1">
    <citation type="submission" date="2019-08" db="EMBL/GenBank/DDBJ databases">
        <title>Hyperibacter terrae gen. nov., sp. nov. and Hyperibacter viscosus sp. nov., two new members in the family Rhodospirillaceae isolated from the rhizosphere of Hypericum perforatum.</title>
        <authorList>
            <person name="Noviana Z."/>
        </authorList>
    </citation>
    <scope>NUCLEOTIDE SEQUENCE [LARGE SCALE GENOMIC DNA]</scope>
    <source>
        <strain evidence="2 3">R5959</strain>
    </source>
</reference>